<feature type="compositionally biased region" description="Polar residues" evidence="2">
    <location>
        <begin position="441"/>
        <end position="457"/>
    </location>
</feature>
<evidence type="ECO:0000256" key="2">
    <source>
        <dbReference type="SAM" id="MobiDB-lite"/>
    </source>
</evidence>
<feature type="region of interest" description="Disordered" evidence="2">
    <location>
        <begin position="1"/>
        <end position="227"/>
    </location>
</feature>
<keyword evidence="1" id="KW-0175">Coiled coil</keyword>
<feature type="compositionally biased region" description="Basic and acidic residues" evidence="2">
    <location>
        <begin position="267"/>
        <end position="276"/>
    </location>
</feature>
<evidence type="ECO:0000313" key="4">
    <source>
        <dbReference type="Proteomes" id="UP000434957"/>
    </source>
</evidence>
<feature type="coiled-coil region" evidence="1">
    <location>
        <begin position="515"/>
        <end position="556"/>
    </location>
</feature>
<evidence type="ECO:0000256" key="1">
    <source>
        <dbReference type="SAM" id="Coils"/>
    </source>
</evidence>
<organism evidence="3 4">
    <name type="scientific">Phytophthora rubi</name>
    <dbReference type="NCBI Taxonomy" id="129364"/>
    <lineage>
        <taxon>Eukaryota</taxon>
        <taxon>Sar</taxon>
        <taxon>Stramenopiles</taxon>
        <taxon>Oomycota</taxon>
        <taxon>Peronosporomycetes</taxon>
        <taxon>Peronosporales</taxon>
        <taxon>Peronosporaceae</taxon>
        <taxon>Phytophthora</taxon>
    </lineage>
</organism>
<feature type="compositionally biased region" description="Low complexity" evidence="2">
    <location>
        <begin position="67"/>
        <end position="78"/>
    </location>
</feature>
<feature type="compositionally biased region" description="Basic and acidic residues" evidence="2">
    <location>
        <begin position="249"/>
        <end position="259"/>
    </location>
</feature>
<reference evidence="3 4" key="1">
    <citation type="submission" date="2018-08" db="EMBL/GenBank/DDBJ databases">
        <title>Genomic investigation of the strawberry pathogen Phytophthora fragariae indicates pathogenicity is determined by transcriptional variation in three key races.</title>
        <authorList>
            <person name="Adams T.M."/>
            <person name="Armitage A.D."/>
            <person name="Sobczyk M.K."/>
            <person name="Bates H.J."/>
            <person name="Dunwell J.M."/>
            <person name="Nellist C.F."/>
            <person name="Harrison R.J."/>
        </authorList>
    </citation>
    <scope>NUCLEOTIDE SEQUENCE [LARGE SCALE GENOMIC DNA]</scope>
    <source>
        <strain evidence="3 4">SCRP333</strain>
    </source>
</reference>
<feature type="region of interest" description="Disordered" evidence="2">
    <location>
        <begin position="249"/>
        <end position="276"/>
    </location>
</feature>
<keyword evidence="4" id="KW-1185">Reference proteome</keyword>
<feature type="compositionally biased region" description="Basic residues" evidence="2">
    <location>
        <begin position="423"/>
        <end position="434"/>
    </location>
</feature>
<proteinExistence type="predicted"/>
<protein>
    <submittedName>
        <fullName evidence="3">Uncharacterized protein</fullName>
    </submittedName>
</protein>
<comment type="caution">
    <text evidence="3">The sequence shown here is derived from an EMBL/GenBank/DDBJ whole genome shotgun (WGS) entry which is preliminary data.</text>
</comment>
<sequence>MTTETQIIVRAAPIALGAAGPAKHHTDAPTPSDTEEKPPAPASKKHSGDPEDADEAKKTPASKKPKVAATKAKAKTPASPKPTRKAKKVSASSKPAPKKPVMKKLAAKQLPKKKGSAKESSKALKLPPKRTDVLLPGPHEEVSSDSSDTDIPNPGYLSGADPPVPRTRASTKDNAAPANDATTSPPGCSPSPHPSLEVDYEESEPDIDHEVGEVEWSPKQITDAQREPQVITNAGVDEGVPPELLQSENRQHLADRSRQEASQAVGTKRDREAHAPRTREQLLALRYWTRGEYGEHLRQSRRPGPGAPQCDKCPVVLLSDSGLARQRNETEFEEWLHHLGYHEPEFLNSPFRIDWLVQRRLRFRMAKMIADNTWSVRYLDRHKLMPGVILEEVLQKIQKSWQAQPIEPKSVLGSVSADQVRGHAQKRPRGRRSPLRGEPQAPTSYDYSGSHATSPGTGTDRYARGASVASRHGSRGRPHYQAEAVEPAAGVLSDQDAQRRPTGSRPDQEGLLPAVESYQRLLDGQRTEMVALRARVQDAEARLEKHQNIRRDLDFQRDRV</sequence>
<evidence type="ECO:0000313" key="3">
    <source>
        <dbReference type="EMBL" id="KAE9321503.1"/>
    </source>
</evidence>
<gene>
    <name evidence="3" type="ORF">PR003_g17451</name>
</gene>
<feature type="region of interest" description="Disordered" evidence="2">
    <location>
        <begin position="412"/>
        <end position="510"/>
    </location>
</feature>
<dbReference type="Proteomes" id="UP000434957">
    <property type="component" value="Unassembled WGS sequence"/>
</dbReference>
<dbReference type="EMBL" id="QXFT01001337">
    <property type="protein sequence ID" value="KAE9321503.1"/>
    <property type="molecule type" value="Genomic_DNA"/>
</dbReference>
<feature type="compositionally biased region" description="Basic residues" evidence="2">
    <location>
        <begin position="96"/>
        <end position="115"/>
    </location>
</feature>
<feature type="compositionally biased region" description="Low complexity" evidence="2">
    <location>
        <begin position="11"/>
        <end position="21"/>
    </location>
</feature>
<dbReference type="AlphaFoldDB" id="A0A6A4EFA2"/>
<name>A0A6A4EFA2_9STRA</name>
<accession>A0A6A4EFA2</accession>